<dbReference type="Proteomes" id="UP001295684">
    <property type="component" value="Unassembled WGS sequence"/>
</dbReference>
<protein>
    <recommendedName>
        <fullName evidence="2">PB1 domain-containing protein</fullName>
    </recommendedName>
</protein>
<feature type="region of interest" description="Disordered" evidence="1">
    <location>
        <begin position="397"/>
        <end position="472"/>
    </location>
</feature>
<comment type="caution">
    <text evidence="3">The sequence shown here is derived from an EMBL/GenBank/DDBJ whole genome shotgun (WGS) entry which is preliminary data.</text>
</comment>
<feature type="region of interest" description="Disordered" evidence="1">
    <location>
        <begin position="150"/>
        <end position="177"/>
    </location>
</feature>
<proteinExistence type="predicted"/>
<feature type="compositionally biased region" description="Polar residues" evidence="1">
    <location>
        <begin position="447"/>
        <end position="457"/>
    </location>
</feature>
<dbReference type="InterPro" id="IPR053793">
    <property type="entry name" value="PB1-like"/>
</dbReference>
<name>A0AAD2DCN5_EUPCR</name>
<dbReference type="PROSITE" id="PS51745">
    <property type="entry name" value="PB1"/>
    <property type="match status" value="1"/>
</dbReference>
<dbReference type="EMBL" id="CAMPGE010030359">
    <property type="protein sequence ID" value="CAI2387878.1"/>
    <property type="molecule type" value="Genomic_DNA"/>
</dbReference>
<evidence type="ECO:0000313" key="3">
    <source>
        <dbReference type="EMBL" id="CAI2387878.1"/>
    </source>
</evidence>
<dbReference type="InterPro" id="IPR000270">
    <property type="entry name" value="PB1_dom"/>
</dbReference>
<gene>
    <name evidence="3" type="ORF">ECRASSUSDP1_LOCUS29512</name>
</gene>
<dbReference type="CDD" id="cd05992">
    <property type="entry name" value="PB1"/>
    <property type="match status" value="1"/>
</dbReference>
<evidence type="ECO:0000256" key="1">
    <source>
        <dbReference type="SAM" id="MobiDB-lite"/>
    </source>
</evidence>
<feature type="compositionally biased region" description="Basic and acidic residues" evidence="1">
    <location>
        <begin position="422"/>
        <end position="436"/>
    </location>
</feature>
<sequence length="728" mass="82826">MTTRAVKIIHEDEIRKLKDVSTYQSLTEIITNKLVIELEHYNLTYYDEDGDTITISNEDDFDECMNVFMPKVPKIFLKPKEAEDHEEAKLEDHFPDIALTVSTCERPGSFARDSSPNAEEFGIIEDQKNEENSEVRYEVKDYHPIEEYVEQQESEKEKESEHSEAGIQTEEDKVIESDEKSTCMEISEMPIIDSSVQTQSIDNVEAGTDAELPVECADQNINTEELSTEDKANQNEIMIAESGNDPIEIQVVNQEINTNLVGDQKSEEKSEHIEAISEEDINNILANAVKAQMEELTPILMQECKKYLLSHSQNEGDLMKIGQIPSNAKCFSCDSDNCVEARYFCNSCADETSSQKHMLESKIRESIQENFVSCVNKSIHSQSSCTKEFKSIQGKSCSSESVKSGKPSLRSKSASSHYIKSKRSDVSGTEGHKNESNRSSTVKRSKSCASSASGNTKSFHRSGSHKSSEHKKPTLSERLCSCCTSERERILQEEELNKMNSEEDKSQGEDPVILEEEVPVEQVQEFPEMVKRSVLMEYKPFEDDYIHKLKVKWLSPIDVTHTIDRDTESFNVEFEAINPDAEYNTRWPIYSTLVIANSNGGELEKCTSTIKEIRPGVKAKFLAKIKTPKIKKFEIYQFQIVDEFGRAFGEPKPVRIEISDENIIDLTEEFQEPIEVEPPVEPQHLADKLYPEEQNRISEMGVEINDAVKDKLLQVKGRLDLFFEAFQF</sequence>
<keyword evidence="4" id="KW-1185">Reference proteome</keyword>
<evidence type="ECO:0000313" key="4">
    <source>
        <dbReference type="Proteomes" id="UP001295684"/>
    </source>
</evidence>
<reference evidence="3" key="1">
    <citation type="submission" date="2023-07" db="EMBL/GenBank/DDBJ databases">
        <authorList>
            <consortium name="AG Swart"/>
            <person name="Singh M."/>
            <person name="Singh A."/>
            <person name="Seah K."/>
            <person name="Emmerich C."/>
        </authorList>
    </citation>
    <scope>NUCLEOTIDE SEQUENCE</scope>
    <source>
        <strain evidence="3">DP1</strain>
    </source>
</reference>
<dbReference type="AlphaFoldDB" id="A0AAD2DCN5"/>
<feature type="domain" description="PB1" evidence="2">
    <location>
        <begin position="1"/>
        <end position="80"/>
    </location>
</feature>
<dbReference type="SMART" id="SM00666">
    <property type="entry name" value="PB1"/>
    <property type="match status" value="1"/>
</dbReference>
<evidence type="ECO:0000259" key="2">
    <source>
        <dbReference type="PROSITE" id="PS51745"/>
    </source>
</evidence>
<organism evidence="3 4">
    <name type="scientific">Euplotes crassus</name>
    <dbReference type="NCBI Taxonomy" id="5936"/>
    <lineage>
        <taxon>Eukaryota</taxon>
        <taxon>Sar</taxon>
        <taxon>Alveolata</taxon>
        <taxon>Ciliophora</taxon>
        <taxon>Intramacronucleata</taxon>
        <taxon>Spirotrichea</taxon>
        <taxon>Hypotrichia</taxon>
        <taxon>Euplotida</taxon>
        <taxon>Euplotidae</taxon>
        <taxon>Moneuplotes</taxon>
    </lineage>
</organism>
<dbReference type="SUPFAM" id="SSF54277">
    <property type="entry name" value="CAD &amp; PB1 domains"/>
    <property type="match status" value="1"/>
</dbReference>
<dbReference type="Pfam" id="PF00564">
    <property type="entry name" value="PB1"/>
    <property type="match status" value="1"/>
</dbReference>
<accession>A0AAD2DCN5</accession>
<dbReference type="Gene3D" id="3.10.20.90">
    <property type="entry name" value="Phosphatidylinositol 3-kinase Catalytic Subunit, Chain A, domain 1"/>
    <property type="match status" value="1"/>
</dbReference>
<feature type="compositionally biased region" description="Basic and acidic residues" evidence="1">
    <location>
        <begin position="153"/>
        <end position="177"/>
    </location>
</feature>